<organism evidence="1">
    <name type="scientific">marine sediment metagenome</name>
    <dbReference type="NCBI Taxonomy" id="412755"/>
    <lineage>
        <taxon>unclassified sequences</taxon>
        <taxon>metagenomes</taxon>
        <taxon>ecological metagenomes</taxon>
    </lineage>
</organism>
<gene>
    <name evidence="1" type="ORF">LCGC14_0641690</name>
</gene>
<reference evidence="1" key="1">
    <citation type="journal article" date="2015" name="Nature">
        <title>Complex archaea that bridge the gap between prokaryotes and eukaryotes.</title>
        <authorList>
            <person name="Spang A."/>
            <person name="Saw J.H."/>
            <person name="Jorgensen S.L."/>
            <person name="Zaremba-Niedzwiedzka K."/>
            <person name="Martijn J."/>
            <person name="Lind A.E."/>
            <person name="van Eijk R."/>
            <person name="Schleper C."/>
            <person name="Guy L."/>
            <person name="Ettema T.J."/>
        </authorList>
    </citation>
    <scope>NUCLEOTIDE SEQUENCE</scope>
</reference>
<name>A0A0F9TKE5_9ZZZZ</name>
<comment type="caution">
    <text evidence="1">The sequence shown here is derived from an EMBL/GenBank/DDBJ whole genome shotgun (WGS) entry which is preliminary data.</text>
</comment>
<protein>
    <submittedName>
        <fullName evidence="1">Uncharacterized protein</fullName>
    </submittedName>
</protein>
<accession>A0A0F9TKE5</accession>
<evidence type="ECO:0000313" key="1">
    <source>
        <dbReference type="EMBL" id="KKN49541.1"/>
    </source>
</evidence>
<sequence length="300" mass="34100">MAEVTVNAVVSDELQVKPLQEGEIVKYRLVSAGKKEPGRLKPAVASNYQIVGEENIKDPFGGAGAEEDAGSALIYIQNITAWGQIRLPSGEVQRVPETTGIIFENGGFTCTWENNETYFFLERSKKNLSNKWRDKRVKAIFYKVNDQEESKKQLAMEDLYADAVIWMREADMAELKSIAKKLERFSDHRLKVGDLNDITEIRLKLMQIAKRDARAIIVSSGDKASKKKVQIREAETYNILLFVDSARMWRFYGGEQEELLQVEPGMDRYGALFDHFTSDEGLAAYQKVINQLKKIYKVTA</sequence>
<dbReference type="AlphaFoldDB" id="A0A0F9TKE5"/>
<proteinExistence type="predicted"/>
<dbReference type="EMBL" id="LAZR01001163">
    <property type="protein sequence ID" value="KKN49541.1"/>
    <property type="molecule type" value="Genomic_DNA"/>
</dbReference>